<name>A0A5C5ZGY8_9BACT</name>
<gene>
    <name evidence="1" type="ORF">Pla100_60970</name>
</gene>
<reference evidence="1 2" key="1">
    <citation type="submission" date="2019-02" db="EMBL/GenBank/DDBJ databases">
        <title>Deep-cultivation of Planctomycetes and their phenomic and genomic characterization uncovers novel biology.</title>
        <authorList>
            <person name="Wiegand S."/>
            <person name="Jogler M."/>
            <person name="Boedeker C."/>
            <person name="Pinto D."/>
            <person name="Vollmers J."/>
            <person name="Rivas-Marin E."/>
            <person name="Kohn T."/>
            <person name="Peeters S.H."/>
            <person name="Heuer A."/>
            <person name="Rast P."/>
            <person name="Oberbeckmann S."/>
            <person name="Bunk B."/>
            <person name="Jeske O."/>
            <person name="Meyerdierks A."/>
            <person name="Storesund J.E."/>
            <person name="Kallscheuer N."/>
            <person name="Luecker S."/>
            <person name="Lage O.M."/>
            <person name="Pohl T."/>
            <person name="Merkel B.J."/>
            <person name="Hornburger P."/>
            <person name="Mueller R.-W."/>
            <person name="Bruemmer F."/>
            <person name="Labrenz M."/>
            <person name="Spormann A.M."/>
            <person name="Op Den Camp H."/>
            <person name="Overmann J."/>
            <person name="Amann R."/>
            <person name="Jetten M.S.M."/>
            <person name="Mascher T."/>
            <person name="Medema M.H."/>
            <person name="Devos D.P."/>
            <person name="Kaster A.-K."/>
            <person name="Ovreas L."/>
            <person name="Rohde M."/>
            <person name="Galperin M.Y."/>
            <person name="Jogler C."/>
        </authorList>
    </citation>
    <scope>NUCLEOTIDE SEQUENCE [LARGE SCALE GENOMIC DNA]</scope>
    <source>
        <strain evidence="1 2">Pla100</strain>
    </source>
</reference>
<comment type="caution">
    <text evidence="1">The sequence shown here is derived from an EMBL/GenBank/DDBJ whole genome shotgun (WGS) entry which is preliminary data.</text>
</comment>
<protein>
    <submittedName>
        <fullName evidence="1">Uncharacterized protein</fullName>
    </submittedName>
</protein>
<evidence type="ECO:0000313" key="1">
    <source>
        <dbReference type="EMBL" id="TWT86390.1"/>
    </source>
</evidence>
<organism evidence="1 2">
    <name type="scientific">Neorhodopirellula pilleata</name>
    <dbReference type="NCBI Taxonomy" id="2714738"/>
    <lineage>
        <taxon>Bacteria</taxon>
        <taxon>Pseudomonadati</taxon>
        <taxon>Planctomycetota</taxon>
        <taxon>Planctomycetia</taxon>
        <taxon>Pirellulales</taxon>
        <taxon>Pirellulaceae</taxon>
        <taxon>Neorhodopirellula</taxon>
    </lineage>
</organism>
<dbReference type="EMBL" id="SJPM01000035">
    <property type="protein sequence ID" value="TWT86390.1"/>
    <property type="molecule type" value="Genomic_DNA"/>
</dbReference>
<proteinExistence type="predicted"/>
<dbReference type="AlphaFoldDB" id="A0A5C5ZGY8"/>
<evidence type="ECO:0000313" key="2">
    <source>
        <dbReference type="Proteomes" id="UP000316213"/>
    </source>
</evidence>
<accession>A0A5C5ZGY8</accession>
<keyword evidence="2" id="KW-1185">Reference proteome</keyword>
<sequence>MIRWTFIGIVRVEDKYVSFLGDEPPYLSRYSIHGSKDPNS</sequence>
<dbReference type="Proteomes" id="UP000316213">
    <property type="component" value="Unassembled WGS sequence"/>
</dbReference>